<keyword evidence="11" id="KW-0931">ER-Golgi transport</keyword>
<evidence type="ECO:0000256" key="13">
    <source>
        <dbReference type="ARBA" id="ARBA00023034"/>
    </source>
</evidence>
<feature type="compositionally biased region" description="Acidic residues" evidence="22">
    <location>
        <begin position="318"/>
        <end position="392"/>
    </location>
</feature>
<dbReference type="InterPro" id="IPR027417">
    <property type="entry name" value="P-loop_NTPase"/>
</dbReference>
<dbReference type="SMART" id="SM00177">
    <property type="entry name" value="ARF"/>
    <property type="match status" value="1"/>
</dbReference>
<dbReference type="SUPFAM" id="SSF52540">
    <property type="entry name" value="P-loop containing nucleoside triphosphate hydrolases"/>
    <property type="match status" value="1"/>
</dbReference>
<feature type="binding site" evidence="21">
    <location>
        <position position="775"/>
    </location>
    <ligand>
        <name>Mg(2+)</name>
        <dbReference type="ChEBI" id="CHEBI:18420"/>
    </ligand>
</feature>
<feature type="binding site" evidence="19">
    <location>
        <position position="934"/>
    </location>
    <ligand>
        <name>GTP</name>
        <dbReference type="ChEBI" id="CHEBI:37565"/>
    </ligand>
</feature>
<feature type="compositionally biased region" description="Basic residues" evidence="22">
    <location>
        <begin position="547"/>
        <end position="568"/>
    </location>
</feature>
<feature type="region of interest" description="Disordered" evidence="22">
    <location>
        <begin position="192"/>
        <end position="228"/>
    </location>
</feature>
<evidence type="ECO:0000256" key="12">
    <source>
        <dbReference type="ARBA" id="ARBA00022927"/>
    </source>
</evidence>
<dbReference type="InterPro" id="IPR005225">
    <property type="entry name" value="Small_GTP-bd"/>
</dbReference>
<dbReference type="CDD" id="cd00879">
    <property type="entry name" value="Sar1"/>
    <property type="match status" value="1"/>
</dbReference>
<feature type="binding site" evidence="19">
    <location>
        <position position="891"/>
    </location>
    <ligand>
        <name>GTP</name>
        <dbReference type="ChEBI" id="CHEBI:37565"/>
    </ligand>
</feature>
<feature type="binding site" evidence="20">
    <location>
        <begin position="890"/>
        <end position="893"/>
    </location>
    <ligand>
        <name>GTP</name>
        <dbReference type="ChEBI" id="CHEBI:37565"/>
    </ligand>
</feature>
<dbReference type="GO" id="GO:0046872">
    <property type="term" value="F:metal ion binding"/>
    <property type="evidence" value="ECO:0007669"/>
    <property type="project" value="UniProtKB-KW"/>
</dbReference>
<evidence type="ECO:0000256" key="21">
    <source>
        <dbReference type="PIRSR" id="PIRSR606689-2"/>
    </source>
</evidence>
<dbReference type="Gene3D" id="3.40.50.300">
    <property type="entry name" value="P-loop containing nucleotide triphosphate hydrolases"/>
    <property type="match status" value="1"/>
</dbReference>
<dbReference type="PANTHER" id="PTHR45684">
    <property type="entry name" value="RE74312P"/>
    <property type="match status" value="1"/>
</dbReference>
<evidence type="ECO:0000256" key="22">
    <source>
        <dbReference type="SAM" id="MobiDB-lite"/>
    </source>
</evidence>
<evidence type="ECO:0000256" key="16">
    <source>
        <dbReference type="ARBA" id="ARBA00023329"/>
    </source>
</evidence>
<keyword evidence="10" id="KW-0256">Endoplasmic reticulum</keyword>
<dbReference type="Proteomes" id="UP000323067">
    <property type="component" value="Chromosome vi"/>
</dbReference>
<keyword evidence="7" id="KW-0813">Transport</keyword>
<protein>
    <recommendedName>
        <fullName evidence="6">Small COPII coat GTPase SAR1</fullName>
    </recommendedName>
    <alternativeName>
        <fullName evidence="5">Small COPII coat GTPase sar1</fullName>
    </alternativeName>
</protein>
<dbReference type="FunFam" id="3.40.50.300:FF:000161">
    <property type="entry name" value="Small COPII coat GTPase"/>
    <property type="match status" value="1"/>
</dbReference>
<keyword evidence="18" id="KW-0460">Magnesium</keyword>
<dbReference type="VEuPathDB" id="FungiDB:A9K55_006155"/>
<dbReference type="GO" id="GO:0016192">
    <property type="term" value="P:vesicle-mediated transport"/>
    <property type="evidence" value="ECO:0007669"/>
    <property type="project" value="UniProtKB-KW"/>
</dbReference>
<evidence type="ECO:0000313" key="24">
    <source>
        <dbReference type="Proteomes" id="UP000323067"/>
    </source>
</evidence>
<comment type="similarity">
    <text evidence="4">Belongs to the small GTPase superfamily. SAR1 family.</text>
</comment>
<feature type="compositionally biased region" description="Pro residues" evidence="22">
    <location>
        <begin position="196"/>
        <end position="206"/>
    </location>
</feature>
<reference evidence="23 24" key="1">
    <citation type="journal article" date="2017" name="BMC Genomics">
        <title>Chromosome level assembly and secondary metabolite potential of the parasitic fungus Cordyceps militaris.</title>
        <authorList>
            <person name="Kramer G.J."/>
            <person name="Nodwell J.R."/>
        </authorList>
    </citation>
    <scope>NUCLEOTIDE SEQUENCE [LARGE SCALE GENOMIC DNA]</scope>
    <source>
        <strain evidence="23 24">ATCC 34164</strain>
    </source>
</reference>
<dbReference type="Pfam" id="PF10446">
    <property type="entry name" value="DUF2457"/>
    <property type="match status" value="1"/>
</dbReference>
<feature type="binding site" evidence="19">
    <location>
        <position position="933"/>
    </location>
    <ligand>
        <name>GTP</name>
        <dbReference type="ChEBI" id="CHEBI:37565"/>
    </ligand>
</feature>
<feature type="binding site" evidence="20">
    <location>
        <position position="834"/>
    </location>
    <ligand>
        <name>GTP</name>
        <dbReference type="ChEBI" id="CHEBI:37565"/>
    </ligand>
</feature>
<dbReference type="PROSITE" id="PS51422">
    <property type="entry name" value="SAR1"/>
    <property type="match status" value="1"/>
</dbReference>
<feature type="binding site" evidence="19">
    <location>
        <position position="771"/>
    </location>
    <ligand>
        <name>GTP</name>
        <dbReference type="ChEBI" id="CHEBI:37565"/>
    </ligand>
</feature>
<dbReference type="GO" id="GO:0005789">
    <property type="term" value="C:endoplasmic reticulum membrane"/>
    <property type="evidence" value="ECO:0007669"/>
    <property type="project" value="UniProtKB-SubCell"/>
</dbReference>
<feature type="compositionally biased region" description="Polar residues" evidence="22">
    <location>
        <begin position="1"/>
        <end position="17"/>
    </location>
</feature>
<sequence>MNSSDTIAQAPTWAAQTTEEDDLDEPPEIKLHHPRPQKFQRAPIRRASEQPSLLTKAFKEQDHDDFREPPRSILSTGSLRRRSMASTVSIASTADLTSDTGQTSPSRTNTPSPPIPEMAMLRLNRQGFRISPNAVIQSNTAELQTQEPPKEAPRKRCIQFACAAKPPPDAPVNPVTSDKVAASQEPRRSCIRFACPPRPTGTPNTPPGASEFTVAPTSRPATESPSTPKKISALSAALAASPVTVRRPSNVPPVSRPKFLRANSMDLVKDSSQFHEFASGISREDDWIRQDNSSTIRAKLTINDTLTKENNFRRLADEAEEEALLEEADDKNENADEDDDDEDGQDGNSEDEDDEDDEDQDRDEQDLDDCDGYTTDEETGFADSDDDEEDENMILWTPGYGNAVSHNSSTPIVRRPSAASQLSDCSTISNQSRKVGRRSKPRNIHSDHEAHDLPDSTDFVCGTLDEDRPLEEAYMSCLAARRNEKLRLIPQDIDPSFPTSDPENDDDDDDDRRIGSEEASWMPAKMDDIHHDDRSRRRRKSEQGSPRKYHSPPPKRRLSPAPKGRGRSPKPLFDRRSPRRMRSPAPPALTTPLQSPRQGELVQFNLAGRPDVTHTKSLPRPAAMFRMKSHRAPKRLDDEIHVRGAVDIVKGLEKKRQRRKEKFNQKYCNKARRGQIPERKTQPGRGAERMKEVGLLMAGKKDPGNYVQGLNHTEPPRIHPSPASSLRHNTYTENAPKRPTNMWIVNWFYDVLSSLGLLNKHAKLLFLGLDNAGKTTLLHMLKNDRVAVLQPTLHPSEFRGRTLEKLGQKTNLQRAASEELAIGNVRFTTFDLGGHPQARRIWRDYFPEVNGVVFLVDAKDTERFAEAKAELDALLAMEELSKVPFVILGNKIDHPSAVPEDTLRHELGLYQTTGKGKVPLEGIRPIEVFMCSVVMRQGYGDGIRWLSQYV</sequence>
<dbReference type="AlphaFoldDB" id="A0A2H4SC51"/>
<feature type="region of interest" description="Disordered" evidence="22">
    <location>
        <begin position="488"/>
        <end position="598"/>
    </location>
</feature>
<dbReference type="GO" id="GO:0005525">
    <property type="term" value="F:GTP binding"/>
    <property type="evidence" value="ECO:0007669"/>
    <property type="project" value="UniProtKB-KW"/>
</dbReference>
<dbReference type="EMBL" id="CP023323">
    <property type="protein sequence ID" value="ATY60694.1"/>
    <property type="molecule type" value="Genomic_DNA"/>
</dbReference>
<dbReference type="SMART" id="SM00178">
    <property type="entry name" value="SAR"/>
    <property type="match status" value="1"/>
</dbReference>
<evidence type="ECO:0000256" key="6">
    <source>
        <dbReference type="ARBA" id="ARBA00021124"/>
    </source>
</evidence>
<feature type="compositionally biased region" description="Polar residues" evidence="22">
    <location>
        <begin position="73"/>
        <end position="102"/>
    </location>
</feature>
<feature type="compositionally biased region" description="Basic and acidic residues" evidence="22">
    <location>
        <begin position="525"/>
        <end position="535"/>
    </location>
</feature>
<feature type="compositionally biased region" description="Polar residues" evidence="22">
    <location>
        <begin position="418"/>
        <end position="433"/>
    </location>
</feature>
<feature type="compositionally biased region" description="Basic and acidic residues" evidence="22">
    <location>
        <begin position="444"/>
        <end position="454"/>
    </location>
</feature>
<feature type="binding site" evidence="19">
    <location>
        <position position="776"/>
    </location>
    <ligand>
        <name>GTP</name>
        <dbReference type="ChEBI" id="CHEBI:37565"/>
    </ligand>
</feature>
<evidence type="ECO:0000256" key="1">
    <source>
        <dbReference type="ARBA" id="ARBA00004255"/>
    </source>
</evidence>
<dbReference type="GO" id="GO:0012507">
    <property type="term" value="C:ER to Golgi transport vesicle membrane"/>
    <property type="evidence" value="ECO:0007669"/>
    <property type="project" value="UniProtKB-SubCell"/>
</dbReference>
<feature type="binding site" evidence="19">
    <location>
        <position position="773"/>
    </location>
    <ligand>
        <name>GTP</name>
        <dbReference type="ChEBI" id="CHEBI:37565"/>
    </ligand>
</feature>
<dbReference type="OrthoDB" id="2011769at2759"/>
<dbReference type="GO" id="GO:0003924">
    <property type="term" value="F:GTPase activity"/>
    <property type="evidence" value="ECO:0007669"/>
    <property type="project" value="InterPro"/>
</dbReference>
<dbReference type="Pfam" id="PF00025">
    <property type="entry name" value="Arf"/>
    <property type="match status" value="2"/>
</dbReference>
<dbReference type="VEuPathDB" id="FungiDB:CCM_02792"/>
<keyword evidence="12" id="KW-0653">Protein transport</keyword>
<evidence type="ECO:0000256" key="11">
    <source>
        <dbReference type="ARBA" id="ARBA00022892"/>
    </source>
</evidence>
<dbReference type="GO" id="GO:0006886">
    <property type="term" value="P:intracellular protein transport"/>
    <property type="evidence" value="ECO:0007669"/>
    <property type="project" value="InterPro"/>
</dbReference>
<feature type="binding site" evidence="19">
    <location>
        <position position="775"/>
    </location>
    <ligand>
        <name>GTP</name>
        <dbReference type="ChEBI" id="CHEBI:37565"/>
    </ligand>
</feature>
<feature type="binding site" evidence="19">
    <location>
        <position position="774"/>
    </location>
    <ligand>
        <name>GTP</name>
        <dbReference type="ChEBI" id="CHEBI:37565"/>
    </ligand>
</feature>
<feature type="region of interest" description="Disordered" evidence="22">
    <location>
        <begin position="1"/>
        <end position="115"/>
    </location>
</feature>
<feature type="binding site" evidence="19">
    <location>
        <position position="893"/>
    </location>
    <ligand>
        <name>GTP</name>
        <dbReference type="ChEBI" id="CHEBI:37565"/>
    </ligand>
</feature>
<dbReference type="PROSITE" id="PS51417">
    <property type="entry name" value="ARF"/>
    <property type="match status" value="1"/>
</dbReference>
<keyword evidence="18" id="KW-0479">Metal-binding</keyword>
<feature type="compositionally biased region" description="Basic residues" evidence="22">
    <location>
        <begin position="434"/>
        <end position="443"/>
    </location>
</feature>
<feature type="region of interest" description="Disordered" evidence="22">
    <location>
        <begin position="313"/>
        <end position="456"/>
    </location>
</feature>
<gene>
    <name evidence="23" type="ORF">A9K55_006155</name>
</gene>
<evidence type="ECO:0000256" key="3">
    <source>
        <dbReference type="ARBA" id="ARBA00004397"/>
    </source>
</evidence>
<accession>A0A2H4SC51</accession>
<feature type="binding site" evidence="20">
    <location>
        <begin position="768"/>
        <end position="775"/>
    </location>
    <ligand>
        <name>GTP</name>
        <dbReference type="ChEBI" id="CHEBI:37565"/>
    </ligand>
</feature>
<evidence type="ECO:0000256" key="5">
    <source>
        <dbReference type="ARBA" id="ARBA00019961"/>
    </source>
</evidence>
<comment type="subcellular location">
    <subcellularLocation>
        <location evidence="2">Cytoplasmic vesicle</location>
        <location evidence="2">COPII-coated vesicle membrane</location>
        <topology evidence="2">Peripheral membrane protein</topology>
        <orientation evidence="2">Cytoplasmic side</orientation>
    </subcellularLocation>
    <subcellularLocation>
        <location evidence="3">Endoplasmic reticulum membrane</location>
        <topology evidence="3">Peripheral membrane protein</topology>
        <orientation evidence="3">Cytoplasmic side</orientation>
    </subcellularLocation>
    <subcellularLocation>
        <location evidence="1">Golgi apparatus membrane</location>
        <topology evidence="1">Peripheral membrane protein</topology>
        <orientation evidence="1">Cytoplasmic side</orientation>
    </subcellularLocation>
</comment>
<keyword evidence="16" id="KW-0968">Cytoplasmic vesicle</keyword>
<feature type="binding site" evidence="19">
    <location>
        <position position="890"/>
    </location>
    <ligand>
        <name>GTP</name>
        <dbReference type="ChEBI" id="CHEBI:37565"/>
    </ligand>
</feature>
<evidence type="ECO:0000256" key="17">
    <source>
        <dbReference type="ARBA" id="ARBA00048548"/>
    </source>
</evidence>
<evidence type="ECO:0000313" key="23">
    <source>
        <dbReference type="EMBL" id="ATY60694.1"/>
    </source>
</evidence>
<evidence type="ECO:0000256" key="8">
    <source>
        <dbReference type="ARBA" id="ARBA00022741"/>
    </source>
</evidence>
<evidence type="ECO:0000256" key="2">
    <source>
        <dbReference type="ARBA" id="ARBA00004299"/>
    </source>
</evidence>
<evidence type="ECO:0000256" key="18">
    <source>
        <dbReference type="PIRSR" id="PIRSR606687-1"/>
    </source>
</evidence>
<proteinExistence type="inferred from homology"/>
<keyword evidence="15" id="KW-0472">Membrane</keyword>
<keyword evidence="8 19" id="KW-0547">Nucleotide-binding</keyword>
<keyword evidence="14 20" id="KW-0342">GTP-binding</keyword>
<evidence type="ECO:0000256" key="19">
    <source>
        <dbReference type="PIRSR" id="PIRSR606687-2"/>
    </source>
</evidence>
<evidence type="ECO:0000256" key="9">
    <source>
        <dbReference type="ARBA" id="ARBA00022801"/>
    </source>
</evidence>
<dbReference type="GO" id="GO:0000139">
    <property type="term" value="C:Golgi membrane"/>
    <property type="evidence" value="ECO:0007669"/>
    <property type="project" value="UniProtKB-SubCell"/>
</dbReference>
<feature type="compositionally biased region" description="Polar residues" evidence="22">
    <location>
        <begin position="215"/>
        <end position="228"/>
    </location>
</feature>
<keyword evidence="9" id="KW-0378">Hydrolase</keyword>
<feature type="binding site" evidence="18">
    <location>
        <position position="770"/>
    </location>
    <ligand>
        <name>Mg(2+)</name>
        <dbReference type="ChEBI" id="CHEBI:18420"/>
    </ligand>
</feature>
<organism evidence="23 24">
    <name type="scientific">Cordyceps militaris</name>
    <name type="common">Caterpillar fungus</name>
    <name type="synonym">Clavaria militaris</name>
    <dbReference type="NCBI Taxonomy" id="73501"/>
    <lineage>
        <taxon>Eukaryota</taxon>
        <taxon>Fungi</taxon>
        <taxon>Dikarya</taxon>
        <taxon>Ascomycota</taxon>
        <taxon>Pezizomycotina</taxon>
        <taxon>Sordariomycetes</taxon>
        <taxon>Hypocreomycetidae</taxon>
        <taxon>Hypocreales</taxon>
        <taxon>Cordycipitaceae</taxon>
        <taxon>Cordyceps</taxon>
    </lineage>
</organism>
<evidence type="ECO:0000256" key="20">
    <source>
        <dbReference type="PIRSR" id="PIRSR606689-1"/>
    </source>
</evidence>
<feature type="compositionally biased region" description="Basic and acidic residues" evidence="22">
    <location>
        <begin position="57"/>
        <end position="70"/>
    </location>
</feature>
<dbReference type="NCBIfam" id="TIGR00231">
    <property type="entry name" value="small_GTP"/>
    <property type="match status" value="1"/>
</dbReference>
<evidence type="ECO:0000256" key="15">
    <source>
        <dbReference type="ARBA" id="ARBA00023136"/>
    </source>
</evidence>
<comment type="catalytic activity">
    <reaction evidence="17">
        <text>GTP + H2O = GDP + phosphate + H(+)</text>
        <dbReference type="Rhea" id="RHEA:19669"/>
        <dbReference type="ChEBI" id="CHEBI:15377"/>
        <dbReference type="ChEBI" id="CHEBI:15378"/>
        <dbReference type="ChEBI" id="CHEBI:37565"/>
        <dbReference type="ChEBI" id="CHEBI:43474"/>
        <dbReference type="ChEBI" id="CHEBI:58189"/>
    </reaction>
</comment>
<evidence type="ECO:0000256" key="4">
    <source>
        <dbReference type="ARBA" id="ARBA00007507"/>
    </source>
</evidence>
<evidence type="ECO:0000256" key="7">
    <source>
        <dbReference type="ARBA" id="ARBA00022448"/>
    </source>
</evidence>
<name>A0A2H4SC51_CORMI</name>
<evidence type="ECO:0000256" key="14">
    <source>
        <dbReference type="ARBA" id="ARBA00023134"/>
    </source>
</evidence>
<dbReference type="InterPro" id="IPR006689">
    <property type="entry name" value="Small_GTPase_ARF/SAR"/>
</dbReference>
<evidence type="ECO:0000256" key="10">
    <source>
        <dbReference type="ARBA" id="ARBA00022824"/>
    </source>
</evidence>
<dbReference type="InterPro" id="IPR018853">
    <property type="entry name" value="DUF2457"/>
</dbReference>
<dbReference type="InterPro" id="IPR006687">
    <property type="entry name" value="Small_GTPase_SAR1"/>
</dbReference>
<keyword evidence="13" id="KW-0333">Golgi apparatus</keyword>